<dbReference type="FunFam" id="3.40.50.300:FF:000877">
    <property type="entry name" value="RNA helicase"/>
    <property type="match status" value="1"/>
</dbReference>
<comment type="function">
    <text evidence="10">RNA helicase.</text>
</comment>
<dbReference type="Pfam" id="PF00271">
    <property type="entry name" value="Helicase_C"/>
    <property type="match status" value="1"/>
</dbReference>
<dbReference type="Pfam" id="PF23681">
    <property type="entry name" value="CTT_SPB4"/>
    <property type="match status" value="1"/>
</dbReference>
<evidence type="ECO:0000256" key="7">
    <source>
        <dbReference type="ARBA" id="ARBA00038002"/>
    </source>
</evidence>
<feature type="domain" description="Helicase ATP-binding" evidence="12">
    <location>
        <begin position="36"/>
        <end position="220"/>
    </location>
</feature>
<evidence type="ECO:0000256" key="2">
    <source>
        <dbReference type="ARBA" id="ARBA00022801"/>
    </source>
</evidence>
<dbReference type="PROSITE" id="PS51194">
    <property type="entry name" value="HELICASE_CTER"/>
    <property type="match status" value="1"/>
</dbReference>
<comment type="catalytic activity">
    <reaction evidence="8 10">
        <text>ATP + H2O = ADP + phosphate + H(+)</text>
        <dbReference type="Rhea" id="RHEA:13065"/>
        <dbReference type="ChEBI" id="CHEBI:15377"/>
        <dbReference type="ChEBI" id="CHEBI:15378"/>
        <dbReference type="ChEBI" id="CHEBI:30616"/>
        <dbReference type="ChEBI" id="CHEBI:43474"/>
        <dbReference type="ChEBI" id="CHEBI:456216"/>
        <dbReference type="EC" id="3.6.4.13"/>
    </reaction>
</comment>
<organism evidence="14 15">
    <name type="scientific">Phaedon cochleariae</name>
    <name type="common">Mustard beetle</name>
    <dbReference type="NCBI Taxonomy" id="80249"/>
    <lineage>
        <taxon>Eukaryota</taxon>
        <taxon>Metazoa</taxon>
        <taxon>Ecdysozoa</taxon>
        <taxon>Arthropoda</taxon>
        <taxon>Hexapoda</taxon>
        <taxon>Insecta</taxon>
        <taxon>Pterygota</taxon>
        <taxon>Neoptera</taxon>
        <taxon>Endopterygota</taxon>
        <taxon>Coleoptera</taxon>
        <taxon>Polyphaga</taxon>
        <taxon>Cucujiformia</taxon>
        <taxon>Chrysomeloidea</taxon>
        <taxon>Chrysomelidae</taxon>
        <taxon>Chrysomelinae</taxon>
        <taxon>Chrysomelini</taxon>
        <taxon>Phaedon</taxon>
    </lineage>
</organism>
<evidence type="ECO:0000256" key="8">
    <source>
        <dbReference type="ARBA" id="ARBA00047984"/>
    </source>
</evidence>
<feature type="region of interest" description="Disordered" evidence="11">
    <location>
        <begin position="537"/>
        <end position="582"/>
    </location>
</feature>
<dbReference type="Pfam" id="PF00270">
    <property type="entry name" value="DEAD"/>
    <property type="match status" value="1"/>
</dbReference>
<dbReference type="InterPro" id="IPR056330">
    <property type="entry name" value="CTT_SPB4"/>
</dbReference>
<evidence type="ECO:0000259" key="12">
    <source>
        <dbReference type="PROSITE" id="PS51192"/>
    </source>
</evidence>
<dbReference type="GO" id="GO:0005524">
    <property type="term" value="F:ATP binding"/>
    <property type="evidence" value="ECO:0007669"/>
    <property type="project" value="UniProtKB-UniRule"/>
</dbReference>
<dbReference type="Gene3D" id="3.40.50.300">
    <property type="entry name" value="P-loop containing nucleotide triphosphate hydrolases"/>
    <property type="match status" value="2"/>
</dbReference>
<dbReference type="SMART" id="SM00487">
    <property type="entry name" value="DEXDc"/>
    <property type="match status" value="1"/>
</dbReference>
<dbReference type="OrthoDB" id="7396459at2759"/>
<keyword evidence="15" id="KW-1185">Reference proteome</keyword>
<dbReference type="InterPro" id="IPR025313">
    <property type="entry name" value="SPB4-like_CTE"/>
</dbReference>
<evidence type="ECO:0000256" key="3">
    <source>
        <dbReference type="ARBA" id="ARBA00022806"/>
    </source>
</evidence>
<protein>
    <recommendedName>
        <fullName evidence="10">ATP-dependent RNA helicase</fullName>
        <ecNumber evidence="10">3.6.4.13</ecNumber>
    </recommendedName>
</protein>
<name>A0A9N9SE67_PHACE</name>
<keyword evidence="1 9" id="KW-0547">Nucleotide-binding</keyword>
<dbReference type="InterPro" id="IPR014001">
    <property type="entry name" value="Helicase_ATP-bd"/>
</dbReference>
<dbReference type="PROSITE" id="PS00039">
    <property type="entry name" value="DEAD_ATP_HELICASE"/>
    <property type="match status" value="1"/>
</dbReference>
<keyword evidence="2 9" id="KW-0378">Hydrolase</keyword>
<feature type="domain" description="Helicase C-terminal" evidence="13">
    <location>
        <begin position="246"/>
        <end position="402"/>
    </location>
</feature>
<evidence type="ECO:0000256" key="10">
    <source>
        <dbReference type="RuleBase" id="RU365068"/>
    </source>
</evidence>
<dbReference type="EC" id="3.6.4.13" evidence="10"/>
<dbReference type="InterPro" id="IPR027417">
    <property type="entry name" value="P-loop_NTPase"/>
</dbReference>
<sequence length="615" mass="69802">MSKTWNELGISLHEEVKNAIKSLNFPNATPVQTYTIPQLLNKKDVAAEAVTGSGKTLAFLIPLLEILKRREAEEKWTKHQTAAVVISPTRELALQTNSVLDSLLKHVSNITQILFVGGNSVDDDVKNFKNNGGNIIICTPGRFEDLLTRRQDLNLANSLKNLEILILDEADRLLDLGFEKSVNTILSYLPRQRRTGLFSATQTKEVEDLIRAGLRNPVLVSVSAKAAQSTPELLNNYYIVTKDNGKLATLISFLEQKSVQKAMLFLPTCATVDYWSNIFPHIIPKKLELSVLAIHGKMKAKRNKIMEKYRTIEKGLLLCTDVMARGIDIPEVDWVLQWDPPASASAFVHRVGRTARQGQQGSSLLLLLENEEAYVPFIKNNQRVELNPLEDGSTNEKIDELREYIRNIHRSDRAIMEKATQAFVSHVRAYSKHACSLLFKIKPTYVVCSQYLVETLHKPFQELPLGAVGATYGLLKLPKMPELKNRDLSDFPEIPDLDLNTIPYKDKTREKIRIQKLGQYKITGSWPGHKHKFIKKDTESWSISKQKKDDRKEKRGKRKQSKQAKLASGEPIKKKKRKGMTDEDLAELKKDVALLKKFKKKKITSEDYEKEMGLI</sequence>
<dbReference type="GO" id="GO:0003724">
    <property type="term" value="F:RNA helicase activity"/>
    <property type="evidence" value="ECO:0007669"/>
    <property type="project" value="UniProtKB-EC"/>
</dbReference>
<evidence type="ECO:0000313" key="14">
    <source>
        <dbReference type="EMBL" id="CAG9814893.1"/>
    </source>
</evidence>
<evidence type="ECO:0000256" key="11">
    <source>
        <dbReference type="SAM" id="MobiDB-lite"/>
    </source>
</evidence>
<dbReference type="EMBL" id="OU896717">
    <property type="protein sequence ID" value="CAG9814893.1"/>
    <property type="molecule type" value="Genomic_DNA"/>
</dbReference>
<dbReference type="CDD" id="cd17960">
    <property type="entry name" value="DEADc_DDX55"/>
    <property type="match status" value="1"/>
</dbReference>
<dbReference type="InterPro" id="IPR000629">
    <property type="entry name" value="RNA-helicase_DEAD-box_CS"/>
</dbReference>
<dbReference type="InterPro" id="IPR011545">
    <property type="entry name" value="DEAD/DEAH_box_helicase_dom"/>
</dbReference>
<comment type="domain">
    <text evidence="10">The Q motif is unique to and characteristic of the DEAD box family of RNA helicases and controls ATP binding and hydrolysis.</text>
</comment>
<proteinExistence type="inferred from homology"/>
<evidence type="ECO:0000259" key="13">
    <source>
        <dbReference type="PROSITE" id="PS51194"/>
    </source>
</evidence>
<evidence type="ECO:0000256" key="1">
    <source>
        <dbReference type="ARBA" id="ARBA00022741"/>
    </source>
</evidence>
<gene>
    <name evidence="14" type="ORF">PHAECO_LOCUS2502</name>
</gene>
<reference evidence="14" key="2">
    <citation type="submission" date="2022-10" db="EMBL/GenBank/DDBJ databases">
        <authorList>
            <consortium name="ENA_rothamsted_submissions"/>
            <consortium name="culmorum"/>
            <person name="King R."/>
        </authorList>
    </citation>
    <scope>NUCLEOTIDE SEQUENCE</scope>
</reference>
<dbReference type="CDD" id="cd18787">
    <property type="entry name" value="SF2_C_DEAD"/>
    <property type="match status" value="1"/>
</dbReference>
<evidence type="ECO:0000256" key="9">
    <source>
        <dbReference type="RuleBase" id="RU000492"/>
    </source>
</evidence>
<keyword evidence="3 9" id="KW-0347">Helicase</keyword>
<dbReference type="SMART" id="SM01178">
    <property type="entry name" value="DUF4217"/>
    <property type="match status" value="1"/>
</dbReference>
<evidence type="ECO:0000256" key="6">
    <source>
        <dbReference type="ARBA" id="ARBA00023054"/>
    </source>
</evidence>
<dbReference type="Pfam" id="PF13959">
    <property type="entry name" value="CTE_SPB4"/>
    <property type="match status" value="1"/>
</dbReference>
<dbReference type="Proteomes" id="UP001153737">
    <property type="component" value="Chromosome 11"/>
</dbReference>
<keyword evidence="6" id="KW-0175">Coiled coil</keyword>
<reference evidence="14" key="1">
    <citation type="submission" date="2022-01" db="EMBL/GenBank/DDBJ databases">
        <authorList>
            <person name="King R."/>
        </authorList>
    </citation>
    <scope>NUCLEOTIDE SEQUENCE</scope>
</reference>
<dbReference type="SUPFAM" id="SSF52540">
    <property type="entry name" value="P-loop containing nucleoside triphosphate hydrolases"/>
    <property type="match status" value="2"/>
</dbReference>
<accession>A0A9N9SE67</accession>
<dbReference type="SMART" id="SM00490">
    <property type="entry name" value="HELICc"/>
    <property type="match status" value="1"/>
</dbReference>
<evidence type="ECO:0000256" key="4">
    <source>
        <dbReference type="ARBA" id="ARBA00022840"/>
    </source>
</evidence>
<comment type="similarity">
    <text evidence="7">Belongs to the DEAD box helicase family. DDX55/SPB4 subfamily.</text>
</comment>
<dbReference type="GO" id="GO:0016787">
    <property type="term" value="F:hydrolase activity"/>
    <property type="evidence" value="ECO:0007669"/>
    <property type="project" value="UniProtKB-KW"/>
</dbReference>
<dbReference type="PANTHER" id="PTHR24031">
    <property type="entry name" value="RNA HELICASE"/>
    <property type="match status" value="1"/>
</dbReference>
<evidence type="ECO:0000256" key="5">
    <source>
        <dbReference type="ARBA" id="ARBA00022884"/>
    </source>
</evidence>
<dbReference type="InterPro" id="IPR001650">
    <property type="entry name" value="Helicase_C-like"/>
</dbReference>
<keyword evidence="4 9" id="KW-0067">ATP-binding</keyword>
<dbReference type="PROSITE" id="PS51192">
    <property type="entry name" value="HELICASE_ATP_BIND_1"/>
    <property type="match status" value="1"/>
</dbReference>
<keyword evidence="5 10" id="KW-0694">RNA-binding</keyword>
<dbReference type="AlphaFoldDB" id="A0A9N9SE67"/>
<dbReference type="GO" id="GO:0003723">
    <property type="term" value="F:RNA binding"/>
    <property type="evidence" value="ECO:0007669"/>
    <property type="project" value="UniProtKB-UniRule"/>
</dbReference>
<evidence type="ECO:0000313" key="15">
    <source>
        <dbReference type="Proteomes" id="UP001153737"/>
    </source>
</evidence>